<comment type="caution">
    <text evidence="1">The sequence shown here is derived from an EMBL/GenBank/DDBJ whole genome shotgun (WGS) entry which is preliminary data.</text>
</comment>
<organism evidence="1 2">
    <name type="scientific">Paenibacillus xylanilyticus</name>
    <dbReference type="NCBI Taxonomy" id="248903"/>
    <lineage>
        <taxon>Bacteria</taxon>
        <taxon>Bacillati</taxon>
        <taxon>Bacillota</taxon>
        <taxon>Bacilli</taxon>
        <taxon>Bacillales</taxon>
        <taxon>Paenibacillaceae</taxon>
        <taxon>Paenibacillus</taxon>
    </lineage>
</organism>
<dbReference type="EMBL" id="JABMCB010000197">
    <property type="protein sequence ID" value="NUU78088.1"/>
    <property type="molecule type" value="Genomic_DNA"/>
</dbReference>
<keyword evidence="2" id="KW-1185">Reference proteome</keyword>
<protein>
    <submittedName>
        <fullName evidence="1">Uncharacterized protein</fullName>
    </submittedName>
</protein>
<sequence>MKGSVSILFCMVRIVMIVHDTYGLPGTGEAFLFSFYNPRGTEEGS</sequence>
<dbReference type="RefSeq" id="WP_175397728.1">
    <property type="nucleotide sequence ID" value="NZ_JABMCB010000197.1"/>
</dbReference>
<gene>
    <name evidence="1" type="ORF">HP552_23035</name>
</gene>
<evidence type="ECO:0000313" key="1">
    <source>
        <dbReference type="EMBL" id="NUU78088.1"/>
    </source>
</evidence>
<dbReference type="AlphaFoldDB" id="A0A7Y6BZZ9"/>
<dbReference type="Proteomes" id="UP000526125">
    <property type="component" value="Unassembled WGS sequence"/>
</dbReference>
<evidence type="ECO:0000313" key="2">
    <source>
        <dbReference type="Proteomes" id="UP000526125"/>
    </source>
</evidence>
<proteinExistence type="predicted"/>
<name>A0A7Y6BZZ9_9BACL</name>
<reference evidence="1 2" key="1">
    <citation type="submission" date="2020-05" db="EMBL/GenBank/DDBJ databases">
        <title>Genome Sequencing of Type Strains.</title>
        <authorList>
            <person name="Lemaire J.F."/>
            <person name="Inderbitzin P."/>
            <person name="Gregorio O.A."/>
            <person name="Collins S.B."/>
            <person name="Wespe N."/>
            <person name="Knight-Connoni V."/>
        </authorList>
    </citation>
    <scope>NUCLEOTIDE SEQUENCE [LARGE SCALE GENOMIC DNA]</scope>
    <source>
        <strain evidence="1 2">LMG 21957</strain>
    </source>
</reference>
<accession>A0A7Y6BZZ9</accession>